<evidence type="ECO:0000256" key="2">
    <source>
        <dbReference type="SAM" id="Phobius"/>
    </source>
</evidence>
<protein>
    <submittedName>
        <fullName evidence="3">Uncharacterized protein</fullName>
    </submittedName>
</protein>
<proteinExistence type="predicted"/>
<feature type="compositionally biased region" description="Basic and acidic residues" evidence="1">
    <location>
        <begin position="1"/>
        <end position="20"/>
    </location>
</feature>
<organism evidence="3 4">
    <name type="scientific">Sorangium cellulosum</name>
    <name type="common">Polyangium cellulosum</name>
    <dbReference type="NCBI Taxonomy" id="56"/>
    <lineage>
        <taxon>Bacteria</taxon>
        <taxon>Pseudomonadati</taxon>
        <taxon>Myxococcota</taxon>
        <taxon>Polyangia</taxon>
        <taxon>Polyangiales</taxon>
        <taxon>Polyangiaceae</taxon>
        <taxon>Sorangium</taxon>
    </lineage>
</organism>
<feature type="transmembrane region" description="Helical" evidence="2">
    <location>
        <begin position="169"/>
        <end position="192"/>
    </location>
</feature>
<evidence type="ECO:0000313" key="4">
    <source>
        <dbReference type="Proteomes" id="UP000238348"/>
    </source>
</evidence>
<evidence type="ECO:0000313" key="3">
    <source>
        <dbReference type="EMBL" id="AUX41492.1"/>
    </source>
</evidence>
<feature type="region of interest" description="Disordered" evidence="1">
    <location>
        <begin position="1"/>
        <end position="22"/>
    </location>
</feature>
<feature type="transmembrane region" description="Helical" evidence="2">
    <location>
        <begin position="140"/>
        <end position="163"/>
    </location>
</feature>
<accession>A0A2L0EQF7</accession>
<dbReference type="RefSeq" id="WP_234023664.1">
    <property type="nucleotide sequence ID" value="NZ_CP012673.1"/>
</dbReference>
<feature type="transmembrane region" description="Helical" evidence="2">
    <location>
        <begin position="50"/>
        <end position="69"/>
    </location>
</feature>
<sequence length="246" mass="24660">MTRSPDPEPRTVPAERPDDRRRHRAAARRALRGAVALACARLRGAGGGKLGFAMAVAISLGYGAMAIVLRLDDGTTALGGLLGSAARWLSWVAAGPIALAAAHDRPAADRAEGIEALAAARGLSRTSLHGARSLAAMLEVARVIAAPLALLSALAALFSGSALLALQHLAFGAALVLFGAVSGVTLGGLAAASGRVAGARGRSLFLALTLVPWALADLAGDPRWSIPGALGAFLSFAERSAGGLAG</sequence>
<dbReference type="Proteomes" id="UP000238348">
    <property type="component" value="Chromosome"/>
</dbReference>
<dbReference type="AlphaFoldDB" id="A0A2L0EQF7"/>
<reference evidence="3 4" key="1">
    <citation type="submission" date="2015-09" db="EMBL/GenBank/DDBJ databases">
        <title>Sorangium comparison.</title>
        <authorList>
            <person name="Zaburannyi N."/>
            <person name="Bunk B."/>
            <person name="Overmann J."/>
            <person name="Mueller R."/>
        </authorList>
    </citation>
    <scope>NUCLEOTIDE SEQUENCE [LARGE SCALE GENOMIC DNA]</scope>
    <source>
        <strain evidence="3 4">So ce26</strain>
    </source>
</reference>
<feature type="transmembrane region" description="Helical" evidence="2">
    <location>
        <begin position="81"/>
        <end position="102"/>
    </location>
</feature>
<dbReference type="EMBL" id="CP012673">
    <property type="protein sequence ID" value="AUX41492.1"/>
    <property type="molecule type" value="Genomic_DNA"/>
</dbReference>
<evidence type="ECO:0000256" key="1">
    <source>
        <dbReference type="SAM" id="MobiDB-lite"/>
    </source>
</evidence>
<keyword evidence="2" id="KW-0812">Transmembrane</keyword>
<name>A0A2L0EQF7_SORCE</name>
<keyword evidence="2" id="KW-0472">Membrane</keyword>
<keyword evidence="2" id="KW-1133">Transmembrane helix</keyword>
<gene>
    <name evidence="3" type="ORF">SOCE26_029060</name>
</gene>